<dbReference type="InterPro" id="IPR050704">
    <property type="entry name" value="Peptidase_C85-like"/>
</dbReference>
<feature type="compositionally biased region" description="Basic and acidic residues" evidence="2">
    <location>
        <begin position="70"/>
        <end position="81"/>
    </location>
</feature>
<evidence type="ECO:0000313" key="5">
    <source>
        <dbReference type="Proteomes" id="UP000015105"/>
    </source>
</evidence>
<evidence type="ECO:0000256" key="2">
    <source>
        <dbReference type="SAM" id="MobiDB-lite"/>
    </source>
</evidence>
<dbReference type="GO" id="GO:0016579">
    <property type="term" value="P:protein deubiquitination"/>
    <property type="evidence" value="ECO:0007669"/>
    <property type="project" value="TreeGrafter"/>
</dbReference>
<keyword evidence="5" id="KW-1185">Reference proteome</keyword>
<dbReference type="Proteomes" id="UP000015105">
    <property type="component" value="Chromosome 5D"/>
</dbReference>
<evidence type="ECO:0000259" key="3">
    <source>
        <dbReference type="PROSITE" id="PS50802"/>
    </source>
</evidence>
<dbReference type="InterPro" id="IPR003323">
    <property type="entry name" value="OTU_dom"/>
</dbReference>
<comment type="similarity">
    <text evidence="1">Belongs to the peptidase C85 family.</text>
</comment>
<reference evidence="5" key="1">
    <citation type="journal article" date="2014" name="Science">
        <title>Ancient hybridizations among the ancestral genomes of bread wheat.</title>
        <authorList>
            <consortium name="International Wheat Genome Sequencing Consortium,"/>
            <person name="Marcussen T."/>
            <person name="Sandve S.R."/>
            <person name="Heier L."/>
            <person name="Spannagl M."/>
            <person name="Pfeifer M."/>
            <person name="Jakobsen K.S."/>
            <person name="Wulff B.B."/>
            <person name="Steuernagel B."/>
            <person name="Mayer K.F."/>
            <person name="Olsen O.A."/>
        </authorList>
    </citation>
    <scope>NUCLEOTIDE SEQUENCE [LARGE SCALE GENOMIC DNA]</scope>
    <source>
        <strain evidence="5">cv. AL8/78</strain>
    </source>
</reference>
<reference evidence="4" key="5">
    <citation type="journal article" date="2021" name="G3 (Bethesda)">
        <title>Aegilops tauschii genome assembly Aet v5.0 features greater sequence contiguity and improved annotation.</title>
        <authorList>
            <person name="Wang L."/>
            <person name="Zhu T."/>
            <person name="Rodriguez J.C."/>
            <person name="Deal K.R."/>
            <person name="Dubcovsky J."/>
            <person name="McGuire P.E."/>
            <person name="Lux T."/>
            <person name="Spannagl M."/>
            <person name="Mayer K.F.X."/>
            <person name="Baldrich P."/>
            <person name="Meyers B.C."/>
            <person name="Huo N."/>
            <person name="Gu Y.Q."/>
            <person name="Zhou H."/>
            <person name="Devos K.M."/>
            <person name="Bennetzen J.L."/>
            <person name="Unver T."/>
            <person name="Budak H."/>
            <person name="Gulick P.J."/>
            <person name="Galiba G."/>
            <person name="Kalapos B."/>
            <person name="Nelson D.R."/>
            <person name="Li P."/>
            <person name="You F.M."/>
            <person name="Luo M.C."/>
            <person name="Dvorak J."/>
        </authorList>
    </citation>
    <scope>NUCLEOTIDE SEQUENCE [LARGE SCALE GENOMIC DNA]</scope>
    <source>
        <strain evidence="4">cv. AL8/78</strain>
    </source>
</reference>
<dbReference type="SUPFAM" id="SSF54001">
    <property type="entry name" value="Cysteine proteinases"/>
    <property type="match status" value="1"/>
</dbReference>
<reference evidence="4" key="3">
    <citation type="journal article" date="2017" name="Nature">
        <title>Genome sequence of the progenitor of the wheat D genome Aegilops tauschii.</title>
        <authorList>
            <person name="Luo M.C."/>
            <person name="Gu Y.Q."/>
            <person name="Puiu D."/>
            <person name="Wang H."/>
            <person name="Twardziok S.O."/>
            <person name="Deal K.R."/>
            <person name="Huo N."/>
            <person name="Zhu T."/>
            <person name="Wang L."/>
            <person name="Wang Y."/>
            <person name="McGuire P.E."/>
            <person name="Liu S."/>
            <person name="Long H."/>
            <person name="Ramasamy R.K."/>
            <person name="Rodriguez J.C."/>
            <person name="Van S.L."/>
            <person name="Yuan L."/>
            <person name="Wang Z."/>
            <person name="Xia Z."/>
            <person name="Xiao L."/>
            <person name="Anderson O.D."/>
            <person name="Ouyang S."/>
            <person name="Liang Y."/>
            <person name="Zimin A.V."/>
            <person name="Pertea G."/>
            <person name="Qi P."/>
            <person name="Bennetzen J.L."/>
            <person name="Dai X."/>
            <person name="Dawson M.W."/>
            <person name="Muller H.G."/>
            <person name="Kugler K."/>
            <person name="Rivarola-Duarte L."/>
            <person name="Spannagl M."/>
            <person name="Mayer K.F.X."/>
            <person name="Lu F.H."/>
            <person name="Bevan M.W."/>
            <person name="Leroy P."/>
            <person name="Li P."/>
            <person name="You F.M."/>
            <person name="Sun Q."/>
            <person name="Liu Z."/>
            <person name="Lyons E."/>
            <person name="Wicker T."/>
            <person name="Salzberg S.L."/>
            <person name="Devos K.M."/>
            <person name="Dvorak J."/>
        </authorList>
    </citation>
    <scope>NUCLEOTIDE SEQUENCE [LARGE SCALE GENOMIC DNA]</scope>
    <source>
        <strain evidence="4">cv. AL8/78</strain>
    </source>
</reference>
<sequence length="222" mass="25020">AVENDEVIAHALQEELAQVAMAEASGADGGEAERRATVLAQQWFRPEVVSHLPSAPPYVEEAESSSPRSSPEEDRNARDGHGCSIELVDDFSALDGEVGKRLNDMVPVPHVPKTNGDIPSFDEAFSDHRRLLDRLVLYGLVELKVNGDGNCQFRALSDQFYRTPEHHRFVRQQVVNQLESHPEIYAGYVPMDYREYLKKMPKSVPTLFLLFIYLSKCYSLCK</sequence>
<protein>
    <recommendedName>
        <fullName evidence="3">OTU domain-containing protein</fullName>
    </recommendedName>
</protein>
<dbReference type="AlphaFoldDB" id="A0A453MK12"/>
<feature type="domain" description="OTU" evidence="3">
    <location>
        <begin position="140"/>
        <end position="222"/>
    </location>
</feature>
<evidence type="ECO:0000313" key="4">
    <source>
        <dbReference type="EnsemblPlants" id="AET5Gv21215200.10"/>
    </source>
</evidence>
<dbReference type="PANTHER" id="PTHR12419:SF111">
    <property type="entry name" value="OVARIAN TUMOR DOMAIN-CONTAINING DEUBIQUITINATING ENZYME 9"/>
    <property type="match status" value="1"/>
</dbReference>
<accession>A0A453MK12</accession>
<proteinExistence type="inferred from homology"/>
<dbReference type="InterPro" id="IPR038765">
    <property type="entry name" value="Papain-like_cys_pep_sf"/>
</dbReference>
<name>A0A453MK12_AEGTS</name>
<dbReference type="GO" id="GO:0004843">
    <property type="term" value="F:cysteine-type deubiquitinase activity"/>
    <property type="evidence" value="ECO:0007669"/>
    <property type="project" value="TreeGrafter"/>
</dbReference>
<dbReference type="Gene3D" id="3.90.70.80">
    <property type="match status" value="1"/>
</dbReference>
<dbReference type="Gramene" id="AET5Gv21215200.10">
    <property type="protein sequence ID" value="AET5Gv21215200.10"/>
    <property type="gene ID" value="AET5Gv21215200"/>
</dbReference>
<dbReference type="EnsemblPlants" id="AET5Gv21215200.10">
    <property type="protein sequence ID" value="AET5Gv21215200.10"/>
    <property type="gene ID" value="AET5Gv21215200"/>
</dbReference>
<dbReference type="PANTHER" id="PTHR12419">
    <property type="entry name" value="OTU DOMAIN CONTAINING PROTEIN"/>
    <property type="match status" value="1"/>
</dbReference>
<dbReference type="PROSITE" id="PS50802">
    <property type="entry name" value="OTU"/>
    <property type="match status" value="1"/>
</dbReference>
<reference evidence="4" key="4">
    <citation type="submission" date="2019-03" db="UniProtKB">
        <authorList>
            <consortium name="EnsemblPlants"/>
        </authorList>
    </citation>
    <scope>IDENTIFICATION</scope>
</reference>
<organism evidence="4 5">
    <name type="scientific">Aegilops tauschii subsp. strangulata</name>
    <name type="common">Goatgrass</name>
    <dbReference type="NCBI Taxonomy" id="200361"/>
    <lineage>
        <taxon>Eukaryota</taxon>
        <taxon>Viridiplantae</taxon>
        <taxon>Streptophyta</taxon>
        <taxon>Embryophyta</taxon>
        <taxon>Tracheophyta</taxon>
        <taxon>Spermatophyta</taxon>
        <taxon>Magnoliopsida</taxon>
        <taxon>Liliopsida</taxon>
        <taxon>Poales</taxon>
        <taxon>Poaceae</taxon>
        <taxon>BOP clade</taxon>
        <taxon>Pooideae</taxon>
        <taxon>Triticodae</taxon>
        <taxon>Triticeae</taxon>
        <taxon>Triticinae</taxon>
        <taxon>Aegilops</taxon>
    </lineage>
</organism>
<feature type="region of interest" description="Disordered" evidence="2">
    <location>
        <begin position="54"/>
        <end position="81"/>
    </location>
</feature>
<evidence type="ECO:0000256" key="1">
    <source>
        <dbReference type="ARBA" id="ARBA00010407"/>
    </source>
</evidence>
<reference evidence="5" key="2">
    <citation type="journal article" date="2017" name="Nat. Plants">
        <title>The Aegilops tauschii genome reveals multiple impacts of transposons.</title>
        <authorList>
            <person name="Zhao G."/>
            <person name="Zou C."/>
            <person name="Li K."/>
            <person name="Wang K."/>
            <person name="Li T."/>
            <person name="Gao L."/>
            <person name="Zhang X."/>
            <person name="Wang H."/>
            <person name="Yang Z."/>
            <person name="Liu X."/>
            <person name="Jiang W."/>
            <person name="Mao L."/>
            <person name="Kong X."/>
            <person name="Jiao Y."/>
            <person name="Jia J."/>
        </authorList>
    </citation>
    <scope>NUCLEOTIDE SEQUENCE [LARGE SCALE GENOMIC DNA]</scope>
    <source>
        <strain evidence="5">cv. AL8/78</strain>
    </source>
</reference>